<comment type="caution">
    <text evidence="2">The sequence shown here is derived from an EMBL/GenBank/DDBJ whole genome shotgun (WGS) entry which is preliminary data.</text>
</comment>
<protein>
    <submittedName>
        <fullName evidence="2">Uncharacterized protein</fullName>
    </submittedName>
</protein>
<evidence type="ECO:0000313" key="3">
    <source>
        <dbReference type="Proteomes" id="UP001396898"/>
    </source>
</evidence>
<sequence>MSFKKHIEQSFHKPPGRDDSDVDWRHSKWRKRGMKKFFAKETRERIDESFRSYKARRSNSGKPKERYKGHPVIPDPVALLQPWSDHCIDYCKDMSRAESTLYLQMVSGKIGLRGYLSTWKDVERTGPHTVDHLFIHCPLLAAERQELQHELGHLDLKRMLTDNALASTRWALQHFGLDQFQWERENHLVRMASQCGSEPTKP</sequence>
<evidence type="ECO:0000256" key="1">
    <source>
        <dbReference type="SAM" id="MobiDB-lite"/>
    </source>
</evidence>
<organism evidence="2 3">
    <name type="scientific">Apiospora marii</name>
    <dbReference type="NCBI Taxonomy" id="335849"/>
    <lineage>
        <taxon>Eukaryota</taxon>
        <taxon>Fungi</taxon>
        <taxon>Dikarya</taxon>
        <taxon>Ascomycota</taxon>
        <taxon>Pezizomycotina</taxon>
        <taxon>Sordariomycetes</taxon>
        <taxon>Xylariomycetidae</taxon>
        <taxon>Amphisphaeriales</taxon>
        <taxon>Apiosporaceae</taxon>
        <taxon>Apiospora</taxon>
    </lineage>
</organism>
<dbReference type="EMBL" id="JAQQWI010000022">
    <property type="protein sequence ID" value="KAK7995773.1"/>
    <property type="molecule type" value="Genomic_DNA"/>
</dbReference>
<dbReference type="Proteomes" id="UP001396898">
    <property type="component" value="Unassembled WGS sequence"/>
</dbReference>
<gene>
    <name evidence="2" type="ORF">PG991_015240</name>
</gene>
<name>A0ABR1R132_9PEZI</name>
<feature type="region of interest" description="Disordered" evidence="1">
    <location>
        <begin position="43"/>
        <end position="70"/>
    </location>
</feature>
<feature type="region of interest" description="Disordered" evidence="1">
    <location>
        <begin position="1"/>
        <end position="25"/>
    </location>
</feature>
<keyword evidence="3" id="KW-1185">Reference proteome</keyword>
<accession>A0ABR1R132</accession>
<reference evidence="2 3" key="1">
    <citation type="submission" date="2023-01" db="EMBL/GenBank/DDBJ databases">
        <title>Analysis of 21 Apiospora genomes using comparative genomics revels a genus with tremendous synthesis potential of carbohydrate active enzymes and secondary metabolites.</title>
        <authorList>
            <person name="Sorensen T."/>
        </authorList>
    </citation>
    <scope>NUCLEOTIDE SEQUENCE [LARGE SCALE GENOMIC DNA]</scope>
    <source>
        <strain evidence="2 3">CBS 20057</strain>
    </source>
</reference>
<evidence type="ECO:0000313" key="2">
    <source>
        <dbReference type="EMBL" id="KAK7995773.1"/>
    </source>
</evidence>
<proteinExistence type="predicted"/>